<comment type="caution">
    <text evidence="3">The sequence shown here is derived from an EMBL/GenBank/DDBJ whole genome shotgun (WGS) entry which is preliminary data.</text>
</comment>
<feature type="region of interest" description="Disordered" evidence="2">
    <location>
        <begin position="1"/>
        <end position="113"/>
    </location>
</feature>
<dbReference type="PANTHER" id="PTHR45615">
    <property type="entry name" value="MYOSIN HEAVY CHAIN, NON-MUSCLE"/>
    <property type="match status" value="1"/>
</dbReference>
<evidence type="ECO:0000313" key="3">
    <source>
        <dbReference type="EMBL" id="KAK5965180.1"/>
    </source>
</evidence>
<dbReference type="Proteomes" id="UP001331761">
    <property type="component" value="Unassembled WGS sequence"/>
</dbReference>
<feature type="compositionally biased region" description="Polar residues" evidence="2">
    <location>
        <begin position="34"/>
        <end position="76"/>
    </location>
</feature>
<feature type="coiled-coil region" evidence="1">
    <location>
        <begin position="264"/>
        <end position="337"/>
    </location>
</feature>
<gene>
    <name evidence="3" type="ORF">GCK32_006580</name>
</gene>
<reference evidence="3 4" key="1">
    <citation type="submission" date="2019-10" db="EMBL/GenBank/DDBJ databases">
        <title>Assembly and Annotation for the nematode Trichostrongylus colubriformis.</title>
        <authorList>
            <person name="Martin J."/>
        </authorList>
    </citation>
    <scope>NUCLEOTIDE SEQUENCE [LARGE SCALE GENOMIC DNA]</scope>
    <source>
        <strain evidence="3">G859</strain>
        <tissue evidence="3">Whole worm</tissue>
    </source>
</reference>
<proteinExistence type="predicted"/>
<dbReference type="PANTHER" id="PTHR45615:SF80">
    <property type="entry name" value="GRIP DOMAIN-CONTAINING PROTEIN"/>
    <property type="match status" value="1"/>
</dbReference>
<feature type="compositionally biased region" description="Polar residues" evidence="2">
    <location>
        <begin position="84"/>
        <end position="103"/>
    </location>
</feature>
<feature type="coiled-coil region" evidence="1">
    <location>
        <begin position="167"/>
        <end position="240"/>
    </location>
</feature>
<dbReference type="AlphaFoldDB" id="A0AAN8EVK3"/>
<evidence type="ECO:0000256" key="2">
    <source>
        <dbReference type="SAM" id="MobiDB-lite"/>
    </source>
</evidence>
<keyword evidence="1" id="KW-0175">Coiled coil</keyword>
<keyword evidence="4" id="KW-1185">Reference proteome</keyword>
<feature type="compositionally biased region" description="Basic and acidic residues" evidence="2">
    <location>
        <begin position="1"/>
        <end position="11"/>
    </location>
</feature>
<sequence>MEEFNWRDEKSFNITSDLSSFEEERTEAGDGDASANTLVQNETGSSVLGEPSTPTASNQCNWPSSVTPSGRLSLSQPELPAKSTPPTKTSRLNMSTGNISSGSGKPPRPYRAPLSQTLEENKHLREELAVLKSKLNVEKYKVAELTALQPREVQDILEEYYALQLSKFDLEGERKQMAEERRQLNLEIDNVEVRAQTKIEALERQLRDSEKKYQAAVQQNEQYTERIRQLEADIAKWEEVPTSIDGLKGEDSDWTIRSEGDIVSEELRKRLAMLEKENKALYQKIDEQRKKLEERAATLSDTTSQSRTFTVGSGCDVETLLQRIDHLEASLHIVEEERNKTSSALVAYMSRCHSLEKKIRNANLSYTNLTVPVQTKEEVWRLVENIRDVLRALGKQNKELRKECTLLLGRNDQSGLSPDSSGALSTPGRVNIPGTLVEKSLLFAEDFEKKQQEVMENLKSLTDSVANFDESLINILKDIGLSDDDAAEPRKSDAVVAEELANTDQANISQNRADPNNVSMLNASLVELMNRSMNTSKDIAGFKVKLVSLRDVMHRMFENLRSSGVLFEDILELLGSGTDEMRNLAERIRAMKFEWDSAIEEKHVVMEAIEETVVSVNRMQMELSAWEQSLNETSFRLDVSMAHSTTQCFSVQTAQNDEEVSPPQQELAELQAHISKNAEEISQLRSKIEEVSLDVHLNNQLVV</sequence>
<evidence type="ECO:0000256" key="1">
    <source>
        <dbReference type="SAM" id="Coils"/>
    </source>
</evidence>
<dbReference type="EMBL" id="WIXE01024917">
    <property type="protein sequence ID" value="KAK5965180.1"/>
    <property type="molecule type" value="Genomic_DNA"/>
</dbReference>
<name>A0AAN8EVK3_TRICO</name>
<accession>A0AAN8EVK3</accession>
<organism evidence="3 4">
    <name type="scientific">Trichostrongylus colubriformis</name>
    <name type="common">Black scour worm</name>
    <dbReference type="NCBI Taxonomy" id="6319"/>
    <lineage>
        <taxon>Eukaryota</taxon>
        <taxon>Metazoa</taxon>
        <taxon>Ecdysozoa</taxon>
        <taxon>Nematoda</taxon>
        <taxon>Chromadorea</taxon>
        <taxon>Rhabditida</taxon>
        <taxon>Rhabditina</taxon>
        <taxon>Rhabditomorpha</taxon>
        <taxon>Strongyloidea</taxon>
        <taxon>Trichostrongylidae</taxon>
        <taxon>Trichostrongylus</taxon>
    </lineage>
</organism>
<evidence type="ECO:0000313" key="4">
    <source>
        <dbReference type="Proteomes" id="UP001331761"/>
    </source>
</evidence>
<protein>
    <submittedName>
        <fullName evidence="3">Uncharacterized protein</fullName>
    </submittedName>
</protein>